<gene>
    <name evidence="2" type="ORF">KFE25_002954</name>
</gene>
<feature type="region of interest" description="Disordered" evidence="1">
    <location>
        <begin position="1"/>
        <end position="179"/>
    </location>
</feature>
<dbReference type="AlphaFoldDB" id="A0A8J5XP88"/>
<accession>A0A8J5XP88</accession>
<comment type="caution">
    <text evidence="2">The sequence shown here is derived from an EMBL/GenBank/DDBJ whole genome shotgun (WGS) entry which is preliminary data.</text>
</comment>
<keyword evidence="3" id="KW-1185">Reference proteome</keyword>
<organism evidence="2 3">
    <name type="scientific">Diacronema lutheri</name>
    <name type="common">Unicellular marine alga</name>
    <name type="synonym">Monochrysis lutheri</name>
    <dbReference type="NCBI Taxonomy" id="2081491"/>
    <lineage>
        <taxon>Eukaryota</taxon>
        <taxon>Haptista</taxon>
        <taxon>Haptophyta</taxon>
        <taxon>Pavlovophyceae</taxon>
        <taxon>Pavlovales</taxon>
        <taxon>Pavlovaceae</taxon>
        <taxon>Diacronema</taxon>
    </lineage>
</organism>
<feature type="compositionally biased region" description="Basic and acidic residues" evidence="1">
    <location>
        <begin position="123"/>
        <end position="138"/>
    </location>
</feature>
<evidence type="ECO:0000313" key="3">
    <source>
        <dbReference type="Proteomes" id="UP000751190"/>
    </source>
</evidence>
<dbReference type="EMBL" id="JAGTXO010000010">
    <property type="protein sequence ID" value="KAG8465647.1"/>
    <property type="molecule type" value="Genomic_DNA"/>
</dbReference>
<reference evidence="2" key="1">
    <citation type="submission" date="2021-05" db="EMBL/GenBank/DDBJ databases">
        <title>The genome of the haptophyte Pavlova lutheri (Diacronema luteri, Pavlovales) - a model for lipid biosynthesis in eukaryotic algae.</title>
        <authorList>
            <person name="Hulatt C.J."/>
            <person name="Posewitz M.C."/>
        </authorList>
    </citation>
    <scope>NUCLEOTIDE SEQUENCE</scope>
    <source>
        <strain evidence="2">NIVA-4/92</strain>
    </source>
</reference>
<sequence>MIMAPPERPKRRVKAPANYAEGDASDEEDSELGRRAAARAARERERERERDLAPGPIDVELTKYERDRLENIRRNEEQLAALGLDRAKRASSGRSGGGIEHTRERGGNAGGDGGSSSSSSSESDGRQAKAARALHDWPSRAPATPAQGKKPARAPRSAGARTAASAGARPASSKGAAKAKAKAKVKDEAADVCAAGTSDAPIDLEVHGAQARHAFELLAPAGEGLVTVATVLRAARSVQMEQIDARRAQQMVDVLDRASKGGLDVDDLMALVARPEMRSVLV</sequence>
<name>A0A8J5XP88_DIALT</name>
<feature type="compositionally biased region" description="Basic and acidic residues" evidence="1">
    <location>
        <begin position="40"/>
        <end position="52"/>
    </location>
</feature>
<evidence type="ECO:0000256" key="1">
    <source>
        <dbReference type="SAM" id="MobiDB-lite"/>
    </source>
</evidence>
<feature type="compositionally biased region" description="Basic and acidic residues" evidence="1">
    <location>
        <begin position="60"/>
        <end position="77"/>
    </location>
</feature>
<dbReference type="Proteomes" id="UP000751190">
    <property type="component" value="Unassembled WGS sequence"/>
</dbReference>
<proteinExistence type="predicted"/>
<feature type="compositionally biased region" description="Low complexity" evidence="1">
    <location>
        <begin position="154"/>
        <end position="176"/>
    </location>
</feature>
<evidence type="ECO:0000313" key="2">
    <source>
        <dbReference type="EMBL" id="KAG8465647.1"/>
    </source>
</evidence>
<protein>
    <submittedName>
        <fullName evidence="2">Uncharacterized protein</fullName>
    </submittedName>
</protein>